<reference evidence="2 3" key="1">
    <citation type="submission" date="2023-07" db="EMBL/GenBank/DDBJ databases">
        <title>Sorghum-associated microbial communities from plants grown in Nebraska, USA.</title>
        <authorList>
            <person name="Schachtman D."/>
        </authorList>
    </citation>
    <scope>NUCLEOTIDE SEQUENCE [LARGE SCALE GENOMIC DNA]</scope>
    <source>
        <strain evidence="2 3">DS1607</strain>
    </source>
</reference>
<dbReference type="Proteomes" id="UP001226867">
    <property type="component" value="Unassembled WGS sequence"/>
</dbReference>
<proteinExistence type="predicted"/>
<protein>
    <recommendedName>
        <fullName evidence="4">DUF1840 domain-containing protein</fullName>
    </recommendedName>
</protein>
<evidence type="ECO:0008006" key="4">
    <source>
        <dbReference type="Google" id="ProtNLM"/>
    </source>
</evidence>
<sequence>MLYRFKSQATAEVVMLETNARQLLDIIGKAPGAQGVITVDQMPAALQALSAAMAREATAQHHNHDDHVAEKHDEAAEREHVSLHQRAAPLVDMLKRAGAEGKDITWGV</sequence>
<feature type="region of interest" description="Disordered" evidence="1">
    <location>
        <begin position="57"/>
        <end position="83"/>
    </location>
</feature>
<feature type="compositionally biased region" description="Basic and acidic residues" evidence="1">
    <location>
        <begin position="58"/>
        <end position="82"/>
    </location>
</feature>
<gene>
    <name evidence="2" type="ORF">J2W36_004237</name>
</gene>
<dbReference type="InterPro" id="IPR014991">
    <property type="entry name" value="DUF1840"/>
</dbReference>
<name>A0ABT9SCA5_9BURK</name>
<keyword evidence="3" id="KW-1185">Reference proteome</keyword>
<evidence type="ECO:0000313" key="2">
    <source>
        <dbReference type="EMBL" id="MDP9901965.1"/>
    </source>
</evidence>
<organism evidence="2 3">
    <name type="scientific">Variovorax ginsengisoli</name>
    <dbReference type="NCBI Taxonomy" id="363844"/>
    <lineage>
        <taxon>Bacteria</taxon>
        <taxon>Pseudomonadati</taxon>
        <taxon>Pseudomonadota</taxon>
        <taxon>Betaproteobacteria</taxon>
        <taxon>Burkholderiales</taxon>
        <taxon>Comamonadaceae</taxon>
        <taxon>Variovorax</taxon>
    </lineage>
</organism>
<evidence type="ECO:0000313" key="3">
    <source>
        <dbReference type="Proteomes" id="UP001226867"/>
    </source>
</evidence>
<accession>A0ABT9SCA5</accession>
<dbReference type="RefSeq" id="WP_307691728.1">
    <property type="nucleotide sequence ID" value="NZ_JAUSRO010000015.1"/>
</dbReference>
<dbReference type="EMBL" id="JAUSRO010000015">
    <property type="protein sequence ID" value="MDP9901965.1"/>
    <property type="molecule type" value="Genomic_DNA"/>
</dbReference>
<dbReference type="Pfam" id="PF08895">
    <property type="entry name" value="DUF1840"/>
    <property type="match status" value="1"/>
</dbReference>
<evidence type="ECO:0000256" key="1">
    <source>
        <dbReference type="SAM" id="MobiDB-lite"/>
    </source>
</evidence>
<comment type="caution">
    <text evidence="2">The sequence shown here is derived from an EMBL/GenBank/DDBJ whole genome shotgun (WGS) entry which is preliminary data.</text>
</comment>